<dbReference type="InterPro" id="IPR006176">
    <property type="entry name" value="3-OHacyl-CoA_DH_NAD-bd"/>
</dbReference>
<evidence type="ECO:0000259" key="5">
    <source>
        <dbReference type="Pfam" id="PF02737"/>
    </source>
</evidence>
<evidence type="ECO:0000259" key="4">
    <source>
        <dbReference type="Pfam" id="PF00725"/>
    </source>
</evidence>
<evidence type="ECO:0000313" key="7">
    <source>
        <dbReference type="Proteomes" id="UP001519332"/>
    </source>
</evidence>
<dbReference type="PANTHER" id="PTHR48075">
    <property type="entry name" value="3-HYDROXYACYL-COA DEHYDROGENASE FAMILY PROTEIN"/>
    <property type="match status" value="1"/>
</dbReference>
<dbReference type="Pfam" id="PF00725">
    <property type="entry name" value="3HCDH"/>
    <property type="match status" value="1"/>
</dbReference>
<dbReference type="Gene3D" id="3.40.50.720">
    <property type="entry name" value="NAD(P)-binding Rossmann-like Domain"/>
    <property type="match status" value="1"/>
</dbReference>
<dbReference type="Gene3D" id="1.10.1040.10">
    <property type="entry name" value="N-(1-d-carboxylethyl)-l-norvaline Dehydrogenase, domain 2"/>
    <property type="match status" value="1"/>
</dbReference>
<dbReference type="EC" id="1.1.1.157" evidence="6"/>
<reference evidence="6 7" key="1">
    <citation type="submission" date="2021-03" db="EMBL/GenBank/DDBJ databases">
        <title>Sequencing the genomes of 1000 actinobacteria strains.</title>
        <authorList>
            <person name="Klenk H.-P."/>
        </authorList>
    </citation>
    <scope>NUCLEOTIDE SEQUENCE [LARGE SCALE GENOMIC DNA]</scope>
    <source>
        <strain evidence="6 7">DSM 46670</strain>
    </source>
</reference>
<dbReference type="Proteomes" id="UP001519332">
    <property type="component" value="Unassembled WGS sequence"/>
</dbReference>
<sequence>MVERVGVVGCGTMGAGIAEICARAHLSVKVAVSGRDSEHCGRRRLAASLDRAMTKGRITGFDRDDALSRIIFVHTIDDLADRQLVIESVTEDEQAKLHLFKDLDRVMAAPDAVLASNTSSIPIIRLAAATSRPENVIGIHFFNPVTALPLTELIASLSTSDKTRAAAEHFAASQLGKQVVWSPDRAGFTVNALLIPYILGAIRMVESGFTSAEAVDRAMTLGCNHPMGPLQLADLIGLDVVTSIAEAMYQEYKEPLYAPPPLLLRMVEAGALGRKAGRGFHAA</sequence>
<dbReference type="InterPro" id="IPR022694">
    <property type="entry name" value="3-OHacyl-CoA_DH"/>
</dbReference>
<dbReference type="SUPFAM" id="SSF48179">
    <property type="entry name" value="6-phosphogluconate dehydrogenase C-terminal domain-like"/>
    <property type="match status" value="1"/>
</dbReference>
<dbReference type="InterPro" id="IPR036291">
    <property type="entry name" value="NAD(P)-bd_dom_sf"/>
</dbReference>
<evidence type="ECO:0000256" key="3">
    <source>
        <dbReference type="ARBA" id="ARBA00023002"/>
    </source>
</evidence>
<keyword evidence="7" id="KW-1185">Reference proteome</keyword>
<dbReference type="Pfam" id="PF02737">
    <property type="entry name" value="3HCDH_N"/>
    <property type="match status" value="1"/>
</dbReference>
<dbReference type="GO" id="GO:0008691">
    <property type="term" value="F:3-hydroxybutyryl-CoA dehydrogenase activity"/>
    <property type="evidence" value="ECO:0007669"/>
    <property type="project" value="UniProtKB-EC"/>
</dbReference>
<dbReference type="PIRSF" id="PIRSF000105">
    <property type="entry name" value="HCDH"/>
    <property type="match status" value="1"/>
</dbReference>
<evidence type="ECO:0000256" key="1">
    <source>
        <dbReference type="ARBA" id="ARBA00005086"/>
    </source>
</evidence>
<dbReference type="InterPro" id="IPR006108">
    <property type="entry name" value="3HC_DH_C"/>
</dbReference>
<keyword evidence="3 6" id="KW-0560">Oxidoreductase</keyword>
<evidence type="ECO:0000313" key="6">
    <source>
        <dbReference type="EMBL" id="MBP2327690.1"/>
    </source>
</evidence>
<evidence type="ECO:0000256" key="2">
    <source>
        <dbReference type="ARBA" id="ARBA00009463"/>
    </source>
</evidence>
<accession>A0ABS4TTG5</accession>
<dbReference type="InterPro" id="IPR008927">
    <property type="entry name" value="6-PGluconate_DH-like_C_sf"/>
</dbReference>
<organism evidence="6 7">
    <name type="scientific">Kibdelosporangium banguiense</name>
    <dbReference type="NCBI Taxonomy" id="1365924"/>
    <lineage>
        <taxon>Bacteria</taxon>
        <taxon>Bacillati</taxon>
        <taxon>Actinomycetota</taxon>
        <taxon>Actinomycetes</taxon>
        <taxon>Pseudonocardiales</taxon>
        <taxon>Pseudonocardiaceae</taxon>
        <taxon>Kibdelosporangium</taxon>
    </lineage>
</organism>
<dbReference type="SUPFAM" id="SSF51735">
    <property type="entry name" value="NAD(P)-binding Rossmann-fold domains"/>
    <property type="match status" value="1"/>
</dbReference>
<dbReference type="NCBIfam" id="NF005875">
    <property type="entry name" value="PRK07819.1"/>
    <property type="match status" value="1"/>
</dbReference>
<comment type="caution">
    <text evidence="6">The sequence shown here is derived from an EMBL/GenBank/DDBJ whole genome shotgun (WGS) entry which is preliminary data.</text>
</comment>
<name>A0ABS4TTG5_9PSEU</name>
<proteinExistence type="inferred from homology"/>
<comment type="similarity">
    <text evidence="2">Belongs to the 3-hydroxyacyl-CoA dehydrogenase family.</text>
</comment>
<gene>
    <name evidence="6" type="ORF">JOF56_008075</name>
</gene>
<feature type="domain" description="3-hydroxyacyl-CoA dehydrogenase C-terminal" evidence="4">
    <location>
        <begin position="187"/>
        <end position="281"/>
    </location>
</feature>
<dbReference type="PANTHER" id="PTHR48075:SF9">
    <property type="entry name" value="3-HYDROXYBUTYRYL-COA DEHYDROGENASE"/>
    <property type="match status" value="1"/>
</dbReference>
<comment type="pathway">
    <text evidence="1">Lipid metabolism; butanoate metabolism.</text>
</comment>
<protein>
    <submittedName>
        <fullName evidence="6">3-hydroxybutyryl-CoA dehydrogenase</fullName>
        <ecNumber evidence="6">1.1.1.157</ecNumber>
    </submittedName>
</protein>
<dbReference type="EMBL" id="JAGINW010000001">
    <property type="protein sequence ID" value="MBP2327690.1"/>
    <property type="molecule type" value="Genomic_DNA"/>
</dbReference>
<feature type="domain" description="3-hydroxyacyl-CoA dehydrogenase NAD binding" evidence="5">
    <location>
        <begin position="5"/>
        <end position="181"/>
    </location>
</feature>
<dbReference type="InterPro" id="IPR013328">
    <property type="entry name" value="6PGD_dom2"/>
</dbReference>